<proteinExistence type="predicted"/>
<protein>
    <submittedName>
        <fullName evidence="1">Uncharacterized protein</fullName>
    </submittedName>
</protein>
<reference evidence="1" key="1">
    <citation type="submission" date="2018-11" db="EMBL/GenBank/DDBJ databases">
        <authorList>
            <consortium name="Pathogen Informatics"/>
        </authorList>
    </citation>
    <scope>NUCLEOTIDE SEQUENCE</scope>
</reference>
<dbReference type="Proteomes" id="UP000784294">
    <property type="component" value="Unassembled WGS sequence"/>
</dbReference>
<accession>A0A448X739</accession>
<evidence type="ECO:0000313" key="1">
    <source>
        <dbReference type="EMBL" id="VEL29845.1"/>
    </source>
</evidence>
<dbReference type="EMBL" id="CAAALY010106755">
    <property type="protein sequence ID" value="VEL29845.1"/>
    <property type="molecule type" value="Genomic_DNA"/>
</dbReference>
<organism evidence="1 2">
    <name type="scientific">Protopolystoma xenopodis</name>
    <dbReference type="NCBI Taxonomy" id="117903"/>
    <lineage>
        <taxon>Eukaryota</taxon>
        <taxon>Metazoa</taxon>
        <taxon>Spiralia</taxon>
        <taxon>Lophotrochozoa</taxon>
        <taxon>Platyhelminthes</taxon>
        <taxon>Monogenea</taxon>
        <taxon>Polyopisthocotylea</taxon>
        <taxon>Polystomatidea</taxon>
        <taxon>Polystomatidae</taxon>
        <taxon>Protopolystoma</taxon>
    </lineage>
</organism>
<evidence type="ECO:0000313" key="2">
    <source>
        <dbReference type="Proteomes" id="UP000784294"/>
    </source>
</evidence>
<comment type="caution">
    <text evidence="1">The sequence shown here is derived from an EMBL/GenBank/DDBJ whole genome shotgun (WGS) entry which is preliminary data.</text>
</comment>
<gene>
    <name evidence="1" type="ORF">PXEA_LOCUS23285</name>
</gene>
<name>A0A448X739_9PLAT</name>
<keyword evidence="2" id="KW-1185">Reference proteome</keyword>
<sequence>MKLVPMALPRSRVSCYAFVQTSRPPLTDYIHHSVNHAAVPPSRFLSVPGCRSTETRPLVLVGSWQGGHTDVAISPALQKSEAVNISLSLLVSPPRGAYGDWPVRRTVRVSSRAIHTAINTHTHL</sequence>
<dbReference type="AlphaFoldDB" id="A0A448X739"/>